<evidence type="ECO:0000313" key="7">
    <source>
        <dbReference type="EMBL" id="QAY67371.1"/>
    </source>
</evidence>
<dbReference type="Gene3D" id="1.10.10.10">
    <property type="entry name" value="Winged helix-like DNA-binding domain superfamily/Winged helix DNA-binding domain"/>
    <property type="match status" value="1"/>
</dbReference>
<feature type="domain" description="RNA polymerase sigma factor 70 region 4 type 2" evidence="6">
    <location>
        <begin position="119"/>
        <end position="170"/>
    </location>
</feature>
<dbReference type="PANTHER" id="PTHR43133:SF51">
    <property type="entry name" value="RNA POLYMERASE SIGMA FACTOR"/>
    <property type="match status" value="1"/>
</dbReference>
<dbReference type="AlphaFoldDB" id="A0A4V0YFD9"/>
<dbReference type="SUPFAM" id="SSF88659">
    <property type="entry name" value="Sigma3 and sigma4 domains of RNA polymerase sigma factors"/>
    <property type="match status" value="1"/>
</dbReference>
<comment type="similarity">
    <text evidence="1">Belongs to the sigma-70 factor family. ECF subfamily.</text>
</comment>
<dbReference type="InterPro" id="IPR013324">
    <property type="entry name" value="RNA_pol_sigma_r3/r4-like"/>
</dbReference>
<dbReference type="InterPro" id="IPR013325">
    <property type="entry name" value="RNA_pol_sigma_r2"/>
</dbReference>
<reference evidence="7 8" key="1">
    <citation type="submission" date="2019-01" db="EMBL/GenBank/DDBJ databases">
        <title>Genome sequencing of strain FW100M-2.</title>
        <authorList>
            <person name="Heo J."/>
            <person name="Kim S.-J."/>
            <person name="Kim J.-S."/>
            <person name="Hong S.-B."/>
            <person name="Kwon S.-W."/>
        </authorList>
    </citation>
    <scope>NUCLEOTIDE SEQUENCE [LARGE SCALE GENOMIC DNA]</scope>
    <source>
        <strain evidence="7 8">FW100M-2</strain>
    </source>
</reference>
<feature type="domain" description="RNA polymerase sigma-70 region 2" evidence="5">
    <location>
        <begin position="17"/>
        <end position="83"/>
    </location>
</feature>
<name>A0A4V0YFD9_9BACL</name>
<proteinExistence type="inferred from homology"/>
<evidence type="ECO:0000259" key="6">
    <source>
        <dbReference type="Pfam" id="PF08281"/>
    </source>
</evidence>
<accession>A0A4V0YFD9</accession>
<evidence type="ECO:0000256" key="3">
    <source>
        <dbReference type="ARBA" id="ARBA00023082"/>
    </source>
</evidence>
<dbReference type="InterPro" id="IPR007627">
    <property type="entry name" value="RNA_pol_sigma70_r2"/>
</dbReference>
<dbReference type="EMBL" id="CP035492">
    <property type="protein sequence ID" value="QAY67371.1"/>
    <property type="molecule type" value="Genomic_DNA"/>
</dbReference>
<dbReference type="InterPro" id="IPR013249">
    <property type="entry name" value="RNA_pol_sigma70_r4_t2"/>
</dbReference>
<dbReference type="GO" id="GO:0003677">
    <property type="term" value="F:DNA binding"/>
    <property type="evidence" value="ECO:0007669"/>
    <property type="project" value="InterPro"/>
</dbReference>
<dbReference type="InterPro" id="IPR036388">
    <property type="entry name" value="WH-like_DNA-bd_sf"/>
</dbReference>
<dbReference type="Proteomes" id="UP000293568">
    <property type="component" value="Chromosome"/>
</dbReference>
<dbReference type="InterPro" id="IPR039425">
    <property type="entry name" value="RNA_pol_sigma-70-like"/>
</dbReference>
<dbReference type="KEGG" id="pprt:ET464_14195"/>
<dbReference type="OrthoDB" id="9784984at2"/>
<evidence type="ECO:0000259" key="5">
    <source>
        <dbReference type="Pfam" id="PF04542"/>
    </source>
</evidence>
<dbReference type="Pfam" id="PF08281">
    <property type="entry name" value="Sigma70_r4_2"/>
    <property type="match status" value="1"/>
</dbReference>
<sequence>MVRSILEGGPAAYEPFVLEYGPYIYRTVFAVLRTPQDAEDVTQEVLLQIYRSLPAYRNEGLKTWMTRIAVNKAIDYKRYKARRPDMDAGDEAAQEESAAYRHGLLPTTEEQVLEREKRDRMRLRIAELPETYKEVVVAYYIEDKSYEQIAGETGLERKSVESRLYRARSWMKKHWQKEDFE</sequence>
<dbReference type="InterPro" id="IPR014284">
    <property type="entry name" value="RNA_pol_sigma-70_dom"/>
</dbReference>
<dbReference type="NCBIfam" id="TIGR02937">
    <property type="entry name" value="sigma70-ECF"/>
    <property type="match status" value="1"/>
</dbReference>
<gene>
    <name evidence="7" type="ORF">ET464_14195</name>
</gene>
<dbReference type="CDD" id="cd06171">
    <property type="entry name" value="Sigma70_r4"/>
    <property type="match status" value="1"/>
</dbReference>
<organism evidence="7 8">
    <name type="scientific">Paenibacillus protaetiae</name>
    <dbReference type="NCBI Taxonomy" id="2509456"/>
    <lineage>
        <taxon>Bacteria</taxon>
        <taxon>Bacillati</taxon>
        <taxon>Bacillota</taxon>
        <taxon>Bacilli</taxon>
        <taxon>Bacillales</taxon>
        <taxon>Paenibacillaceae</taxon>
        <taxon>Paenibacillus</taxon>
    </lineage>
</organism>
<dbReference type="SUPFAM" id="SSF88946">
    <property type="entry name" value="Sigma2 domain of RNA polymerase sigma factors"/>
    <property type="match status" value="1"/>
</dbReference>
<keyword evidence="2" id="KW-0805">Transcription regulation</keyword>
<protein>
    <submittedName>
        <fullName evidence="7">Sigma-70 family RNA polymerase sigma factor</fullName>
    </submittedName>
</protein>
<keyword evidence="3" id="KW-0731">Sigma factor</keyword>
<dbReference type="Gene3D" id="1.10.1740.10">
    <property type="match status" value="1"/>
</dbReference>
<evidence type="ECO:0000256" key="2">
    <source>
        <dbReference type="ARBA" id="ARBA00023015"/>
    </source>
</evidence>
<dbReference type="GO" id="GO:0016987">
    <property type="term" value="F:sigma factor activity"/>
    <property type="evidence" value="ECO:0007669"/>
    <property type="project" value="UniProtKB-KW"/>
</dbReference>
<dbReference type="PANTHER" id="PTHR43133">
    <property type="entry name" value="RNA POLYMERASE ECF-TYPE SIGMA FACTO"/>
    <property type="match status" value="1"/>
</dbReference>
<evidence type="ECO:0000313" key="8">
    <source>
        <dbReference type="Proteomes" id="UP000293568"/>
    </source>
</evidence>
<evidence type="ECO:0000256" key="1">
    <source>
        <dbReference type="ARBA" id="ARBA00010641"/>
    </source>
</evidence>
<evidence type="ECO:0000256" key="4">
    <source>
        <dbReference type="ARBA" id="ARBA00023163"/>
    </source>
</evidence>
<dbReference type="Pfam" id="PF04542">
    <property type="entry name" value="Sigma70_r2"/>
    <property type="match status" value="1"/>
</dbReference>
<dbReference type="GO" id="GO:0006352">
    <property type="term" value="P:DNA-templated transcription initiation"/>
    <property type="evidence" value="ECO:0007669"/>
    <property type="project" value="InterPro"/>
</dbReference>
<keyword evidence="4" id="KW-0804">Transcription</keyword>
<keyword evidence="8" id="KW-1185">Reference proteome</keyword>